<dbReference type="InterPro" id="IPR010376">
    <property type="entry name" value="GBBH-like_N"/>
</dbReference>
<evidence type="ECO:0000313" key="6">
    <source>
        <dbReference type="Proteomes" id="UP000816034"/>
    </source>
</evidence>
<proteinExistence type="predicted"/>
<feature type="compositionally biased region" description="Polar residues" evidence="3">
    <location>
        <begin position="281"/>
        <end position="290"/>
    </location>
</feature>
<dbReference type="PANTHER" id="PTHR35303:SF5">
    <property type="entry name" value="OS02G0197800 PROTEIN"/>
    <property type="match status" value="1"/>
</dbReference>
<feature type="region of interest" description="Disordered" evidence="3">
    <location>
        <begin position="64"/>
        <end position="87"/>
    </location>
</feature>
<dbReference type="PANTHER" id="PTHR35303">
    <property type="entry name" value="OS02G0197800 PROTEIN"/>
    <property type="match status" value="1"/>
</dbReference>
<evidence type="ECO:0000256" key="2">
    <source>
        <dbReference type="ARBA" id="ARBA00023004"/>
    </source>
</evidence>
<organism evidence="5 6">
    <name type="scientific">Naegleria lovaniensis</name>
    <name type="common">Amoeba</name>
    <dbReference type="NCBI Taxonomy" id="51637"/>
    <lineage>
        <taxon>Eukaryota</taxon>
        <taxon>Discoba</taxon>
        <taxon>Heterolobosea</taxon>
        <taxon>Tetramitia</taxon>
        <taxon>Eutetramitia</taxon>
        <taxon>Vahlkampfiidae</taxon>
        <taxon>Naegleria</taxon>
    </lineage>
</organism>
<feature type="domain" description="Gamma-butyrobetaine hydroxylase-like N-terminal" evidence="4">
    <location>
        <begin position="144"/>
        <end position="245"/>
    </location>
</feature>
<name>A0AA88G8T1_NAELO</name>
<keyword evidence="2" id="KW-0408">Iron</keyword>
<feature type="region of interest" description="Disordered" evidence="3">
    <location>
        <begin position="270"/>
        <end position="290"/>
    </location>
</feature>
<comment type="caution">
    <text evidence="5">The sequence shown here is derived from an EMBL/GenBank/DDBJ whole genome shotgun (WGS) entry which is preliminary data.</text>
</comment>
<keyword evidence="1" id="KW-0479">Metal-binding</keyword>
<dbReference type="Proteomes" id="UP000816034">
    <property type="component" value="Unassembled WGS sequence"/>
</dbReference>
<reference evidence="5 6" key="1">
    <citation type="journal article" date="2018" name="BMC Genomics">
        <title>The genome of Naegleria lovaniensis, the basis for a comparative approach to unravel pathogenicity factors of the human pathogenic amoeba N. fowleri.</title>
        <authorList>
            <person name="Liechti N."/>
            <person name="Schurch N."/>
            <person name="Bruggmann R."/>
            <person name="Wittwer M."/>
        </authorList>
    </citation>
    <scope>NUCLEOTIDE SEQUENCE [LARGE SCALE GENOMIC DNA]</scope>
    <source>
        <strain evidence="5 6">ATCC 30569</strain>
    </source>
</reference>
<evidence type="ECO:0000259" key="4">
    <source>
        <dbReference type="Pfam" id="PF06155"/>
    </source>
</evidence>
<dbReference type="GO" id="GO:0046872">
    <property type="term" value="F:metal ion binding"/>
    <property type="evidence" value="ECO:0007669"/>
    <property type="project" value="UniProtKB-KW"/>
</dbReference>
<keyword evidence="6" id="KW-1185">Reference proteome</keyword>
<evidence type="ECO:0000256" key="3">
    <source>
        <dbReference type="SAM" id="MobiDB-lite"/>
    </source>
</evidence>
<dbReference type="GeneID" id="68106740"/>
<evidence type="ECO:0000256" key="1">
    <source>
        <dbReference type="ARBA" id="ARBA00022723"/>
    </source>
</evidence>
<gene>
    <name evidence="5" type="ORF">C9374_014287</name>
</gene>
<feature type="compositionally biased region" description="Basic and acidic residues" evidence="3">
    <location>
        <begin position="270"/>
        <end position="280"/>
    </location>
</feature>
<dbReference type="AlphaFoldDB" id="A0AA88G8T1"/>
<accession>A0AA88G8T1</accession>
<dbReference type="Gene3D" id="3.30.2020.30">
    <property type="match status" value="1"/>
</dbReference>
<dbReference type="Pfam" id="PF06155">
    <property type="entry name" value="GBBH-like_N"/>
    <property type="match status" value="1"/>
</dbReference>
<sequence length="290" mass="33511">MLSNHLLRSGFKSNTGLAIHKLLMSYHPHQQLLCSPVNTSSFVEPFTNQIHNFSIKLRWHSNTNKEEDRTTTITSTSSNRDPSNRTENLSNIRETFHHYASTIPSHLVRESTLPHHHQQHVIDKPLDPKHPYGPDQVKVQEIKLRKQRKQLELHFEITRSMIIMNNNGEEGSQSSTLDLVGTLPAELLRVESPSAEVQGENGQKRLIYGKKFVQILQIETVGSYAIRLIFSDGHDSGIYSWSYLYEMAQRKYSLMKQYIKDLRAAGKSRYPREYLKKMKDQQQPSSSKNE</sequence>
<dbReference type="InterPro" id="IPR038492">
    <property type="entry name" value="GBBH-like_N_sf"/>
</dbReference>
<dbReference type="RefSeq" id="XP_044541591.1">
    <property type="nucleotide sequence ID" value="XM_044690257.1"/>
</dbReference>
<protein>
    <recommendedName>
        <fullName evidence="4">Gamma-butyrobetaine hydroxylase-like N-terminal domain-containing protein</fullName>
    </recommendedName>
</protein>
<dbReference type="EMBL" id="PYSW02000084">
    <property type="protein sequence ID" value="KAG2370727.1"/>
    <property type="molecule type" value="Genomic_DNA"/>
</dbReference>
<evidence type="ECO:0000313" key="5">
    <source>
        <dbReference type="EMBL" id="KAG2370727.1"/>
    </source>
</evidence>